<protein>
    <recommendedName>
        <fullName evidence="3">HNH endonuclease</fullName>
    </recommendedName>
</protein>
<proteinExistence type="predicted"/>
<dbReference type="EMBL" id="QAAA01000003">
    <property type="protein sequence ID" value="PTN03311.1"/>
    <property type="molecule type" value="Genomic_DNA"/>
</dbReference>
<accession>A0A2T5BUW1</accession>
<name>A0A2T5BUW1_9RHOB</name>
<organism evidence="1 2">
    <name type="scientific">Rhodovulum imhoffii</name>
    <dbReference type="NCBI Taxonomy" id="365340"/>
    <lineage>
        <taxon>Bacteria</taxon>
        <taxon>Pseudomonadati</taxon>
        <taxon>Pseudomonadota</taxon>
        <taxon>Alphaproteobacteria</taxon>
        <taxon>Rhodobacterales</taxon>
        <taxon>Paracoccaceae</taxon>
        <taxon>Rhodovulum</taxon>
    </lineage>
</organism>
<reference evidence="1 2" key="1">
    <citation type="submission" date="2018-04" db="EMBL/GenBank/DDBJ databases">
        <title>Genomic Encyclopedia of Archaeal and Bacterial Type Strains, Phase II (KMG-II): from individual species to whole genera.</title>
        <authorList>
            <person name="Goeker M."/>
        </authorList>
    </citation>
    <scope>NUCLEOTIDE SEQUENCE [LARGE SCALE GENOMIC DNA]</scope>
    <source>
        <strain evidence="1 2">DSM 18064</strain>
    </source>
</reference>
<dbReference type="AlphaFoldDB" id="A0A2T5BUW1"/>
<evidence type="ECO:0000313" key="2">
    <source>
        <dbReference type="Proteomes" id="UP000243859"/>
    </source>
</evidence>
<dbReference type="RefSeq" id="WP_107891151.1">
    <property type="nucleotide sequence ID" value="NZ_NHSI01000062.1"/>
</dbReference>
<dbReference type="PANTHER" id="PTHR37827">
    <property type="entry name" value="TUDOR DOMAIN-CONTAINING PROTEIN"/>
    <property type="match status" value="1"/>
</dbReference>
<keyword evidence="2" id="KW-1185">Reference proteome</keyword>
<comment type="caution">
    <text evidence="1">The sequence shown here is derived from an EMBL/GenBank/DDBJ whole genome shotgun (WGS) entry which is preliminary data.</text>
</comment>
<dbReference type="PANTHER" id="PTHR37827:SF1">
    <property type="entry name" value="HNH DOMAIN-CONTAINING PROTEIN"/>
    <property type="match status" value="1"/>
</dbReference>
<dbReference type="OrthoDB" id="7667044at2"/>
<gene>
    <name evidence="1" type="ORF">C8N32_103154</name>
</gene>
<evidence type="ECO:0008006" key="3">
    <source>
        <dbReference type="Google" id="ProtNLM"/>
    </source>
</evidence>
<dbReference type="Proteomes" id="UP000243859">
    <property type="component" value="Unassembled WGS sequence"/>
</dbReference>
<sequence length="101" mass="11316">MSDIPVCPLCGRPIPRHAPQSDHHLIPRLRGGKGGPVVRLHQICHNEIHASLTETGLARGYTTVEALRSHPRLAKFIAWIRKRPDDFHAGSPGPRRASRRR</sequence>
<evidence type="ECO:0000313" key="1">
    <source>
        <dbReference type="EMBL" id="PTN03311.1"/>
    </source>
</evidence>